<dbReference type="SMART" id="SM00530">
    <property type="entry name" value="HTH_XRE"/>
    <property type="match status" value="1"/>
</dbReference>
<evidence type="ECO:0000313" key="4">
    <source>
        <dbReference type="Proteomes" id="UP001234343"/>
    </source>
</evidence>
<proteinExistence type="predicted"/>
<dbReference type="InterPro" id="IPR010982">
    <property type="entry name" value="Lambda_DNA-bd_dom_sf"/>
</dbReference>
<feature type="domain" description="HTH cro/C1-type" evidence="2">
    <location>
        <begin position="6"/>
        <end position="59"/>
    </location>
</feature>
<evidence type="ECO:0000313" key="3">
    <source>
        <dbReference type="EMBL" id="MDM7859830.1"/>
    </source>
</evidence>
<dbReference type="CDD" id="cd00093">
    <property type="entry name" value="HTH_XRE"/>
    <property type="match status" value="1"/>
</dbReference>
<gene>
    <name evidence="3" type="ORF">QTP81_04350</name>
</gene>
<keyword evidence="1" id="KW-1133">Transmembrane helix</keyword>
<dbReference type="SUPFAM" id="SSF47413">
    <property type="entry name" value="lambda repressor-like DNA-binding domains"/>
    <property type="match status" value="1"/>
</dbReference>
<dbReference type="PROSITE" id="PS50943">
    <property type="entry name" value="HTH_CROC1"/>
    <property type="match status" value="1"/>
</dbReference>
<feature type="transmembrane region" description="Helical" evidence="1">
    <location>
        <begin position="123"/>
        <end position="139"/>
    </location>
</feature>
<evidence type="ECO:0000259" key="2">
    <source>
        <dbReference type="PROSITE" id="PS50943"/>
    </source>
</evidence>
<dbReference type="Proteomes" id="UP001234343">
    <property type="component" value="Unassembled WGS sequence"/>
</dbReference>
<sequence length="155" mass="17907">MQTFTLKPLRISRHLSQEQLAQMSGLNVRTIQRIESGHNASVESIKCIAAALDVEIETLIQDKVMIDKNSQNWRTLPLFLKIWFIFNFLQMRPTRDSAKRIEIIAHLFGFLFCSAGFYSEPALAGGIILLGSAYFFHFLKWQGDKYGIWYERSTD</sequence>
<evidence type="ECO:0000256" key="1">
    <source>
        <dbReference type="SAM" id="Phobius"/>
    </source>
</evidence>
<dbReference type="InterPro" id="IPR001387">
    <property type="entry name" value="Cro/C1-type_HTH"/>
</dbReference>
<dbReference type="EMBL" id="JAUCBP010000006">
    <property type="protein sequence ID" value="MDM7859830.1"/>
    <property type="molecule type" value="Genomic_DNA"/>
</dbReference>
<reference evidence="3 4" key="1">
    <citation type="submission" date="2023-06" db="EMBL/GenBank/DDBJ databases">
        <title>Alteromonas sp. ASW11-36 isolated from intertidal sand.</title>
        <authorList>
            <person name="Li Y."/>
        </authorList>
    </citation>
    <scope>NUCLEOTIDE SEQUENCE [LARGE SCALE GENOMIC DNA]</scope>
    <source>
        <strain evidence="3 4">ASW11-36</strain>
    </source>
</reference>
<dbReference type="Pfam" id="PF01381">
    <property type="entry name" value="HTH_3"/>
    <property type="match status" value="1"/>
</dbReference>
<keyword evidence="4" id="KW-1185">Reference proteome</keyword>
<accession>A0ABT7SUJ0</accession>
<dbReference type="RefSeq" id="WP_289363984.1">
    <property type="nucleotide sequence ID" value="NZ_JAUCBP010000006.1"/>
</dbReference>
<keyword evidence="1" id="KW-0472">Membrane</keyword>
<name>A0ABT7SUJ0_9ALTE</name>
<feature type="transmembrane region" description="Helical" evidence="1">
    <location>
        <begin position="101"/>
        <end position="117"/>
    </location>
</feature>
<organism evidence="3 4">
    <name type="scientific">Alteromonas arenosi</name>
    <dbReference type="NCBI Taxonomy" id="3055817"/>
    <lineage>
        <taxon>Bacteria</taxon>
        <taxon>Pseudomonadati</taxon>
        <taxon>Pseudomonadota</taxon>
        <taxon>Gammaproteobacteria</taxon>
        <taxon>Alteromonadales</taxon>
        <taxon>Alteromonadaceae</taxon>
        <taxon>Alteromonas/Salinimonas group</taxon>
        <taxon>Alteromonas</taxon>
    </lineage>
</organism>
<keyword evidence="1" id="KW-0812">Transmembrane</keyword>
<comment type="caution">
    <text evidence="3">The sequence shown here is derived from an EMBL/GenBank/DDBJ whole genome shotgun (WGS) entry which is preliminary data.</text>
</comment>
<dbReference type="Gene3D" id="1.10.260.40">
    <property type="entry name" value="lambda repressor-like DNA-binding domains"/>
    <property type="match status" value="1"/>
</dbReference>
<protein>
    <submittedName>
        <fullName evidence="3">Helix-turn-helix transcriptional regulator</fullName>
    </submittedName>
</protein>